<evidence type="ECO:0000256" key="1">
    <source>
        <dbReference type="SAM" id="MobiDB-lite"/>
    </source>
</evidence>
<sequence length="770" mass="87156">MATLMLPSVRQRQPDRPAAVPRDVARASALKQELTLDIERLIKPYTQDVNEQPPFSTAELIVMAAVCLKEFWSRDSEILAWIGKTFPYYGMKALDHWATLMVECQADPSPVPDFADLFDDYDLPLREYSPASPWFEITTMAARTFLRERLEPPQPGHFRLLDLPAELRLAIFELILTFPRSGINCRREVPNARNKPHTTRISVEVRVDESLRKPASKNPICSWAGWGYGVRLRSFTRLFDLFLVNRQICKEAMPIFYGNNSFHFEGTQSATTFLLRMGPSIKHLSYVRLGLTLEGSDDNRGEMSRFQLGMKALATVNTLKVLAIELQSNEWLRVHRRHPDLVTPRGKKPQSIFHVKGFEELVVAGSKAEKTTIQKPTYDEESDRHDECPDCNEVNSDSGGRRSAVKGVSDKDEERADVVEDECEENSTSRSQSGSSSKAKGLDLPKLSSLLALLSTCKQVYNEAMPCFYRNRLVLDLSSFSLLPKLAASRAEHLSHISLDLSLSRWYPDGEVVEFSSAVRTLADVKFLTKIEIRIASESIKMNKRSRSKMGWYKERTSKKMEEVPYMKKLVALAAKVENLAISGDYPQFRAFVKKERDRLKVEVTASVANAGNGKAAQSKKKTTKTTKTTKKRKESKPVTLATFDNSSPHDASITTAAHSPSSCQPRSVYLHCQNYLNIASLTLAIICKAAVQLECLTQVRSSNKRRSSADFIKSQSTTRVFSKSGRVLDRKHINDSALKPPRRDRPLRQQIKLRVRPPFSFGWMNFSHR</sequence>
<reference evidence="2" key="1">
    <citation type="journal article" date="2020" name="Stud. Mycol.">
        <title>101 Dothideomycetes genomes: a test case for predicting lifestyles and emergence of pathogens.</title>
        <authorList>
            <person name="Haridas S."/>
            <person name="Albert R."/>
            <person name="Binder M."/>
            <person name="Bloem J."/>
            <person name="Labutti K."/>
            <person name="Salamov A."/>
            <person name="Andreopoulos B."/>
            <person name="Baker S."/>
            <person name="Barry K."/>
            <person name="Bills G."/>
            <person name="Bluhm B."/>
            <person name="Cannon C."/>
            <person name="Castanera R."/>
            <person name="Culley D."/>
            <person name="Daum C."/>
            <person name="Ezra D."/>
            <person name="Gonzalez J."/>
            <person name="Henrissat B."/>
            <person name="Kuo A."/>
            <person name="Liang C."/>
            <person name="Lipzen A."/>
            <person name="Lutzoni F."/>
            <person name="Magnuson J."/>
            <person name="Mondo S."/>
            <person name="Nolan M."/>
            <person name="Ohm R."/>
            <person name="Pangilinan J."/>
            <person name="Park H.-J."/>
            <person name="Ramirez L."/>
            <person name="Alfaro M."/>
            <person name="Sun H."/>
            <person name="Tritt A."/>
            <person name="Yoshinaga Y."/>
            <person name="Zwiers L.-H."/>
            <person name="Turgeon B."/>
            <person name="Goodwin S."/>
            <person name="Spatafora J."/>
            <person name="Crous P."/>
            <person name="Grigoriev I."/>
        </authorList>
    </citation>
    <scope>NUCLEOTIDE SEQUENCE</scope>
    <source>
        <strain evidence="2">CBS 116005</strain>
    </source>
</reference>
<organism evidence="2 3">
    <name type="scientific">Teratosphaeria nubilosa</name>
    <dbReference type="NCBI Taxonomy" id="161662"/>
    <lineage>
        <taxon>Eukaryota</taxon>
        <taxon>Fungi</taxon>
        <taxon>Dikarya</taxon>
        <taxon>Ascomycota</taxon>
        <taxon>Pezizomycotina</taxon>
        <taxon>Dothideomycetes</taxon>
        <taxon>Dothideomycetidae</taxon>
        <taxon>Mycosphaerellales</taxon>
        <taxon>Teratosphaeriaceae</taxon>
        <taxon>Teratosphaeria</taxon>
    </lineage>
</organism>
<dbReference type="EMBL" id="ML995829">
    <property type="protein sequence ID" value="KAF2769954.1"/>
    <property type="molecule type" value="Genomic_DNA"/>
</dbReference>
<accession>A0A6G1LCL0</accession>
<feature type="region of interest" description="Disordered" evidence="1">
    <location>
        <begin position="1"/>
        <end position="20"/>
    </location>
</feature>
<feature type="compositionally biased region" description="Polar residues" evidence="1">
    <location>
        <begin position="643"/>
        <end position="662"/>
    </location>
</feature>
<feature type="compositionally biased region" description="Basic and acidic residues" evidence="1">
    <location>
        <begin position="408"/>
        <end position="418"/>
    </location>
</feature>
<dbReference type="PANTHER" id="PTHR42085:SF2">
    <property type="entry name" value="F-BOX DOMAIN-CONTAINING PROTEIN"/>
    <property type="match status" value="1"/>
</dbReference>
<protein>
    <submittedName>
        <fullName evidence="2">Uncharacterized protein</fullName>
    </submittedName>
</protein>
<dbReference type="OrthoDB" id="3650836at2759"/>
<name>A0A6G1LCL0_9PEZI</name>
<evidence type="ECO:0000313" key="2">
    <source>
        <dbReference type="EMBL" id="KAF2769954.1"/>
    </source>
</evidence>
<feature type="region of interest" description="Disordered" evidence="1">
    <location>
        <begin position="612"/>
        <end position="662"/>
    </location>
</feature>
<feature type="compositionally biased region" description="Low complexity" evidence="1">
    <location>
        <begin position="428"/>
        <end position="441"/>
    </location>
</feature>
<keyword evidence="3" id="KW-1185">Reference proteome</keyword>
<feature type="region of interest" description="Disordered" evidence="1">
    <location>
        <begin position="369"/>
        <end position="441"/>
    </location>
</feature>
<dbReference type="Proteomes" id="UP000799436">
    <property type="component" value="Unassembled WGS sequence"/>
</dbReference>
<proteinExistence type="predicted"/>
<evidence type="ECO:0000313" key="3">
    <source>
        <dbReference type="Proteomes" id="UP000799436"/>
    </source>
</evidence>
<dbReference type="PANTHER" id="PTHR42085">
    <property type="entry name" value="F-BOX DOMAIN-CONTAINING PROTEIN"/>
    <property type="match status" value="1"/>
</dbReference>
<feature type="compositionally biased region" description="Basic residues" evidence="1">
    <location>
        <begin position="618"/>
        <end position="635"/>
    </location>
</feature>
<dbReference type="AlphaFoldDB" id="A0A6G1LCL0"/>
<dbReference type="InterPro" id="IPR038883">
    <property type="entry name" value="AN11006-like"/>
</dbReference>
<gene>
    <name evidence="2" type="ORF">EJ03DRAFT_335818</name>
</gene>